<evidence type="ECO:0000313" key="3">
    <source>
        <dbReference type="Proteomes" id="UP000070255"/>
    </source>
</evidence>
<protein>
    <recommendedName>
        <fullName evidence="4">Lipoprotein</fullName>
    </recommendedName>
</protein>
<sequence length="102" mass="10157">MKVVKRFFCFAIGCVALCGIATAAIAGANGGAPLILDTQSGIHDGKGGIVLQNAPLSHASIVAPAQPAPMTELSSGSTAPMVIIPYIAVPNSAVPLKSPAPH</sequence>
<keyword evidence="1" id="KW-0732">Signal</keyword>
<evidence type="ECO:0000256" key="1">
    <source>
        <dbReference type="SAM" id="SignalP"/>
    </source>
</evidence>
<evidence type="ECO:0000313" key="2">
    <source>
        <dbReference type="EMBL" id="KWZ38859.1"/>
    </source>
</evidence>
<dbReference type="EMBL" id="LNJQ01000004">
    <property type="protein sequence ID" value="KWZ38859.1"/>
    <property type="molecule type" value="Genomic_DNA"/>
</dbReference>
<dbReference type="Proteomes" id="UP000070255">
    <property type="component" value="Unassembled WGS sequence"/>
</dbReference>
<feature type="chain" id="PRO_5045635245" description="Lipoprotein" evidence="1">
    <location>
        <begin position="27"/>
        <end position="102"/>
    </location>
</feature>
<evidence type="ECO:0008006" key="4">
    <source>
        <dbReference type="Google" id="ProtNLM"/>
    </source>
</evidence>
<dbReference type="RefSeq" id="WP_052145007.1">
    <property type="nucleotide sequence ID" value="NZ_CP013418.1"/>
</dbReference>
<accession>A0ABR5T6L9</accession>
<comment type="caution">
    <text evidence="2">The sequence shown here is derived from an EMBL/GenBank/DDBJ whole genome shotgun (WGS) entry which is preliminary data.</text>
</comment>
<gene>
    <name evidence="2" type="ORF">WS72_29120</name>
</gene>
<proteinExistence type="predicted"/>
<reference evidence="2 3" key="1">
    <citation type="submission" date="2015-11" db="EMBL/GenBank/DDBJ databases">
        <authorList>
            <person name="Sahl J."/>
            <person name="Wagner D."/>
            <person name="Keim P."/>
        </authorList>
    </citation>
    <scope>NUCLEOTIDE SEQUENCE [LARGE SCALE GENOMIC DNA]</scope>
    <source>
        <strain evidence="2 3">BDU18</strain>
    </source>
</reference>
<organism evidence="2 3">
    <name type="scientific">Burkholderia savannae</name>
    <dbReference type="NCBI Taxonomy" id="1637837"/>
    <lineage>
        <taxon>Bacteria</taxon>
        <taxon>Pseudomonadati</taxon>
        <taxon>Pseudomonadota</taxon>
        <taxon>Betaproteobacteria</taxon>
        <taxon>Burkholderiales</taxon>
        <taxon>Burkholderiaceae</taxon>
        <taxon>Burkholderia</taxon>
        <taxon>pseudomallei group</taxon>
    </lineage>
</organism>
<name>A0ABR5T6L9_9BURK</name>
<feature type="signal peptide" evidence="1">
    <location>
        <begin position="1"/>
        <end position="26"/>
    </location>
</feature>
<keyword evidence="3" id="KW-1185">Reference proteome</keyword>